<dbReference type="SUPFAM" id="SSF52540">
    <property type="entry name" value="P-loop containing nucleoside triphosphate hydrolases"/>
    <property type="match status" value="2"/>
</dbReference>
<gene>
    <name evidence="5" type="ORF">QWY13_07090</name>
</gene>
<keyword evidence="6" id="KW-1185">Reference proteome</keyword>
<evidence type="ECO:0000256" key="3">
    <source>
        <dbReference type="ARBA" id="ARBA00022840"/>
    </source>
</evidence>
<comment type="caution">
    <text evidence="5">The sequence shown here is derived from an EMBL/GenBank/DDBJ whole genome shotgun (WGS) entry which is preliminary data.</text>
</comment>
<organism evidence="5 6">
    <name type="scientific">Planococcus shenhongbingii</name>
    <dbReference type="NCBI Taxonomy" id="3058398"/>
    <lineage>
        <taxon>Bacteria</taxon>
        <taxon>Bacillati</taxon>
        <taxon>Bacillota</taxon>
        <taxon>Bacilli</taxon>
        <taxon>Bacillales</taxon>
        <taxon>Caryophanaceae</taxon>
        <taxon>Planococcus</taxon>
    </lineage>
</organism>
<evidence type="ECO:0000313" key="5">
    <source>
        <dbReference type="EMBL" id="MDN7245262.1"/>
    </source>
</evidence>
<evidence type="ECO:0000259" key="4">
    <source>
        <dbReference type="PROSITE" id="PS50893"/>
    </source>
</evidence>
<evidence type="ECO:0000256" key="1">
    <source>
        <dbReference type="ARBA" id="ARBA00022448"/>
    </source>
</evidence>
<dbReference type="EMBL" id="JAUJWU010000001">
    <property type="protein sequence ID" value="MDN7245262.1"/>
    <property type="molecule type" value="Genomic_DNA"/>
</dbReference>
<evidence type="ECO:0000256" key="2">
    <source>
        <dbReference type="ARBA" id="ARBA00022741"/>
    </source>
</evidence>
<dbReference type="InterPro" id="IPR027417">
    <property type="entry name" value="P-loop_NTPase"/>
</dbReference>
<sequence>MSGFLLEVDRLTIVQQQQAVVSDLSFSVRKDAITAIIGASGSGKSLTARALIDLLPDGLSIGSGSVRFSGEAVFSMDKKRRKHYLGKEIGIVFQDTWQTFDPIQTIGRHFLELFAAHSSLSKKAAKEQALHLLRQVQLNDAEKVFRSYPHELSGGMRQRVQLALAISMNPSLLIADEPTTALDLQIQAEMIQLIKDWRQQSGSSVLFISHDLGVVSQIADEVIVMNKGKIAEWSPADKLLTAPRSPEAKQLLADYLLLSGSSKTINRSSSKLIMKVEHVTKQYIKKNWFQQEVIPAVTDVSLHIAQGEIVGLIGESGGGKSTLSRLMLQLEPCTSGKIRWLGNEPFRQGIQWVHQDPLASFDQRWTIEKIVGEGLDYRKEEKETKKERVHTALQQVGLSASDGRLYPHQLSGGMRQRAALARALLMEPELIILDEPFASLDMSSQAKLISLIQSINEEENLAVLFITHDIQVALAICQRIYVMEKGAIAEEADSNKILLTTHPYTKRLLSCMPGFEARRKLLNNKVKVEINE</sequence>
<evidence type="ECO:0000313" key="6">
    <source>
        <dbReference type="Proteomes" id="UP001172142"/>
    </source>
</evidence>
<dbReference type="Gene3D" id="3.40.50.300">
    <property type="entry name" value="P-loop containing nucleotide triphosphate hydrolases"/>
    <property type="match status" value="2"/>
</dbReference>
<dbReference type="PROSITE" id="PS00211">
    <property type="entry name" value="ABC_TRANSPORTER_1"/>
    <property type="match status" value="2"/>
</dbReference>
<feature type="domain" description="ABC transporter" evidence="4">
    <location>
        <begin position="6"/>
        <end position="252"/>
    </location>
</feature>
<proteinExistence type="predicted"/>
<reference evidence="5 6" key="1">
    <citation type="submission" date="2023-07" db="EMBL/GenBank/DDBJ databases">
        <title>Novel species in genus Planococcus.</title>
        <authorList>
            <person name="Ning S."/>
        </authorList>
    </citation>
    <scope>NUCLEOTIDE SEQUENCE [LARGE SCALE GENOMIC DNA]</scope>
    <source>
        <strain evidence="5 6">N017</strain>
    </source>
</reference>
<dbReference type="Proteomes" id="UP001172142">
    <property type="component" value="Unassembled WGS sequence"/>
</dbReference>
<dbReference type="InterPro" id="IPR003593">
    <property type="entry name" value="AAA+_ATPase"/>
</dbReference>
<dbReference type="InterPro" id="IPR003439">
    <property type="entry name" value="ABC_transporter-like_ATP-bd"/>
</dbReference>
<name>A0ABT8NBJ1_9BACL</name>
<keyword evidence="3 5" id="KW-0067">ATP-binding</keyword>
<dbReference type="InterPro" id="IPR050319">
    <property type="entry name" value="ABC_transp_ATP-bind"/>
</dbReference>
<dbReference type="CDD" id="cd03257">
    <property type="entry name" value="ABC_NikE_OppD_transporters"/>
    <property type="match status" value="2"/>
</dbReference>
<keyword evidence="1" id="KW-0813">Transport</keyword>
<dbReference type="PROSITE" id="PS50893">
    <property type="entry name" value="ABC_TRANSPORTER_2"/>
    <property type="match status" value="2"/>
</dbReference>
<dbReference type="SMART" id="SM00382">
    <property type="entry name" value="AAA"/>
    <property type="match status" value="2"/>
</dbReference>
<keyword evidence="2" id="KW-0547">Nucleotide-binding</keyword>
<dbReference type="GO" id="GO:0005524">
    <property type="term" value="F:ATP binding"/>
    <property type="evidence" value="ECO:0007669"/>
    <property type="project" value="UniProtKB-KW"/>
</dbReference>
<dbReference type="InterPro" id="IPR017871">
    <property type="entry name" value="ABC_transporter-like_CS"/>
</dbReference>
<dbReference type="Pfam" id="PF00005">
    <property type="entry name" value="ABC_tran"/>
    <property type="match status" value="2"/>
</dbReference>
<protein>
    <submittedName>
        <fullName evidence="5">ABC transporter ATP-binding protein</fullName>
    </submittedName>
</protein>
<accession>A0ABT8NBJ1</accession>
<dbReference type="PANTHER" id="PTHR43776">
    <property type="entry name" value="TRANSPORT ATP-BINDING PROTEIN"/>
    <property type="match status" value="1"/>
</dbReference>
<dbReference type="RefSeq" id="WP_301855793.1">
    <property type="nucleotide sequence ID" value="NZ_JAUJWU010000001.1"/>
</dbReference>
<feature type="domain" description="ABC transporter" evidence="4">
    <location>
        <begin position="274"/>
        <end position="510"/>
    </location>
</feature>